<accession>A0ABV5PLH7</accession>
<feature type="region of interest" description="Disordered" evidence="1">
    <location>
        <begin position="22"/>
        <end position="41"/>
    </location>
</feature>
<proteinExistence type="predicted"/>
<gene>
    <name evidence="2" type="ORF">ACFFTU_27065</name>
</gene>
<dbReference type="RefSeq" id="WP_345225489.1">
    <property type="nucleotide sequence ID" value="NZ_BAAAXE010000013.1"/>
</dbReference>
<evidence type="ECO:0000256" key="1">
    <source>
        <dbReference type="SAM" id="MobiDB-lite"/>
    </source>
</evidence>
<name>A0ABV5PLH7_STRCM</name>
<organism evidence="2 3">
    <name type="scientific">Streptomyces cremeus</name>
    <dbReference type="NCBI Taxonomy" id="66881"/>
    <lineage>
        <taxon>Bacteria</taxon>
        <taxon>Bacillati</taxon>
        <taxon>Actinomycetota</taxon>
        <taxon>Actinomycetes</taxon>
        <taxon>Kitasatosporales</taxon>
        <taxon>Streptomycetaceae</taxon>
        <taxon>Streptomyces</taxon>
    </lineage>
</organism>
<reference evidence="2 3" key="1">
    <citation type="submission" date="2024-09" db="EMBL/GenBank/DDBJ databases">
        <authorList>
            <person name="Sun Q."/>
            <person name="Mori K."/>
        </authorList>
    </citation>
    <scope>NUCLEOTIDE SEQUENCE [LARGE SCALE GENOMIC DNA]</scope>
    <source>
        <strain evidence="2 3">JCM 4362</strain>
    </source>
</reference>
<keyword evidence="3" id="KW-1185">Reference proteome</keyword>
<comment type="caution">
    <text evidence="2">The sequence shown here is derived from an EMBL/GenBank/DDBJ whole genome shotgun (WGS) entry which is preliminary data.</text>
</comment>
<evidence type="ECO:0000313" key="2">
    <source>
        <dbReference type="EMBL" id="MFB9523613.1"/>
    </source>
</evidence>
<evidence type="ECO:0000313" key="3">
    <source>
        <dbReference type="Proteomes" id="UP001589718"/>
    </source>
</evidence>
<protein>
    <submittedName>
        <fullName evidence="2">Uncharacterized protein</fullName>
    </submittedName>
</protein>
<dbReference type="EMBL" id="JBHMCR010000018">
    <property type="protein sequence ID" value="MFB9523613.1"/>
    <property type="molecule type" value="Genomic_DNA"/>
</dbReference>
<dbReference type="Proteomes" id="UP001589718">
    <property type="component" value="Unassembled WGS sequence"/>
</dbReference>
<sequence length="41" mass="4057">MSMRAVLLAAVVTGLLLGIANAPAEDSGSSRRTGSVAEAGR</sequence>